<accession>A0AAJ1TG95</accession>
<dbReference type="EMBL" id="JAUSUV010000008">
    <property type="protein sequence ID" value="MDQ0417959.1"/>
    <property type="molecule type" value="Genomic_DNA"/>
</dbReference>
<keyword evidence="2" id="KW-1185">Reference proteome</keyword>
<sequence length="63" mass="7396">MSRKGKRIITRRQELIEITSTSYDMSSIEKADNISKDNYSRYNENKEEFGLLPNHLYINSVVV</sequence>
<protein>
    <submittedName>
        <fullName evidence="1">Uncharacterized protein</fullName>
    </submittedName>
</protein>
<reference evidence="1 2" key="1">
    <citation type="submission" date="2023-07" db="EMBL/GenBank/DDBJ databases">
        <title>Genomic Encyclopedia of Type Strains, Phase IV (KMG-IV): sequencing the most valuable type-strain genomes for metagenomic binning, comparative biology and taxonomic classification.</title>
        <authorList>
            <person name="Goeker M."/>
        </authorList>
    </citation>
    <scope>NUCLEOTIDE SEQUENCE [LARGE SCALE GENOMIC DNA]</scope>
    <source>
        <strain evidence="1 2">DSM 46876</strain>
    </source>
</reference>
<dbReference type="AlphaFoldDB" id="A0AAJ1TG95"/>
<name>A0AAJ1TG95_9BACL</name>
<evidence type="ECO:0000313" key="1">
    <source>
        <dbReference type="EMBL" id="MDQ0417959.1"/>
    </source>
</evidence>
<organism evidence="1 2">
    <name type="scientific">Croceifilum oryzae</name>
    <dbReference type="NCBI Taxonomy" id="1553429"/>
    <lineage>
        <taxon>Bacteria</taxon>
        <taxon>Bacillati</taxon>
        <taxon>Bacillota</taxon>
        <taxon>Bacilli</taxon>
        <taxon>Bacillales</taxon>
        <taxon>Thermoactinomycetaceae</taxon>
        <taxon>Croceifilum</taxon>
    </lineage>
</organism>
<evidence type="ECO:0000313" key="2">
    <source>
        <dbReference type="Proteomes" id="UP001238450"/>
    </source>
</evidence>
<gene>
    <name evidence="1" type="ORF">J2Z48_002143</name>
</gene>
<comment type="caution">
    <text evidence="1">The sequence shown here is derived from an EMBL/GenBank/DDBJ whole genome shotgun (WGS) entry which is preliminary data.</text>
</comment>
<proteinExistence type="predicted"/>
<dbReference type="Proteomes" id="UP001238450">
    <property type="component" value="Unassembled WGS sequence"/>
</dbReference>